<accession>A0A5C5BDW0</accession>
<feature type="domain" description="4Fe-4S Wbl-type" evidence="12">
    <location>
        <begin position="18"/>
        <end position="78"/>
    </location>
</feature>
<dbReference type="PANTHER" id="PTHR38839">
    <property type="entry name" value="TRANSCRIPTIONAL REGULATOR WHID-RELATED"/>
    <property type="match status" value="1"/>
</dbReference>
<dbReference type="AlphaFoldDB" id="A0A5C5BDW0"/>
<comment type="PTM">
    <text evidence="11">Upon Fe-S cluster removal intramolecular disulfide bonds are formed.</text>
</comment>
<dbReference type="GO" id="GO:0003677">
    <property type="term" value="F:DNA binding"/>
    <property type="evidence" value="ECO:0007669"/>
    <property type="project" value="UniProtKB-UniRule"/>
</dbReference>
<evidence type="ECO:0000256" key="2">
    <source>
        <dbReference type="ARBA" id="ARBA00006597"/>
    </source>
</evidence>
<evidence type="ECO:0000259" key="12">
    <source>
        <dbReference type="PROSITE" id="PS51674"/>
    </source>
</evidence>
<keyword evidence="4 11" id="KW-0479">Metal-binding</keyword>
<keyword evidence="9 11" id="KW-1015">Disulfide bond</keyword>
<dbReference type="GO" id="GO:0005737">
    <property type="term" value="C:cytoplasm"/>
    <property type="evidence" value="ECO:0007669"/>
    <property type="project" value="UniProtKB-SubCell"/>
</dbReference>
<keyword evidence="8 11" id="KW-0238">DNA-binding</keyword>
<evidence type="ECO:0000256" key="11">
    <source>
        <dbReference type="HAMAP-Rule" id="MF_01479"/>
    </source>
</evidence>
<evidence type="ECO:0000256" key="1">
    <source>
        <dbReference type="ARBA" id="ARBA00004496"/>
    </source>
</evidence>
<keyword evidence="10 11" id="KW-0804">Transcription</keyword>
<comment type="caution">
    <text evidence="13">The sequence shown here is derived from an EMBL/GenBank/DDBJ whole genome shotgun (WGS) entry which is preliminary data.</text>
</comment>
<evidence type="ECO:0000256" key="5">
    <source>
        <dbReference type="ARBA" id="ARBA00023004"/>
    </source>
</evidence>
<evidence type="ECO:0000256" key="7">
    <source>
        <dbReference type="ARBA" id="ARBA00023015"/>
    </source>
</evidence>
<comment type="PTM">
    <text evidence="11">The Fe-S cluster can be nitrosylated by nitric oxide (NO).</text>
</comment>
<dbReference type="HAMAP" id="MF_01479">
    <property type="entry name" value="WhiB"/>
    <property type="match status" value="1"/>
</dbReference>
<dbReference type="InterPro" id="IPR003482">
    <property type="entry name" value="Whib"/>
</dbReference>
<dbReference type="GO" id="GO:0047134">
    <property type="term" value="F:protein-disulfide reductase [NAD(P)H] activity"/>
    <property type="evidence" value="ECO:0007669"/>
    <property type="project" value="TreeGrafter"/>
</dbReference>
<dbReference type="Proteomes" id="UP000313849">
    <property type="component" value="Unassembled WGS sequence"/>
</dbReference>
<dbReference type="GO" id="GO:0045892">
    <property type="term" value="P:negative regulation of DNA-templated transcription"/>
    <property type="evidence" value="ECO:0007669"/>
    <property type="project" value="TreeGrafter"/>
</dbReference>
<dbReference type="PANTHER" id="PTHR38839:SF7">
    <property type="entry name" value="TRANSCRIPTIONAL REGULATOR WHIB4"/>
    <property type="match status" value="1"/>
</dbReference>
<comment type="subcellular location">
    <subcellularLocation>
        <location evidence="1 11">Cytoplasm</location>
    </subcellularLocation>
</comment>
<dbReference type="OrthoDB" id="4228525at2"/>
<dbReference type="EMBL" id="VENP01000019">
    <property type="protein sequence ID" value="TNU74901.1"/>
    <property type="molecule type" value="Genomic_DNA"/>
</dbReference>
<keyword evidence="5 11" id="KW-0408">Iron</keyword>
<feature type="binding site" evidence="11">
    <location>
        <position position="48"/>
    </location>
    <ligand>
        <name>[4Fe-4S] cluster</name>
        <dbReference type="ChEBI" id="CHEBI:49883"/>
    </ligand>
</feature>
<evidence type="ECO:0000256" key="4">
    <source>
        <dbReference type="ARBA" id="ARBA00022723"/>
    </source>
</evidence>
<name>A0A5C5BDW0_9MICO</name>
<sequence length="114" mass="12221">MTTTTPHGEVESWTAAAACGGARRSVDPDAMFVRGAAQRDARQVCFACVVRTTCLVEALEAGMEFGVWGGLTERERRAMVRAAPIGVDWRARVAADTALAARFEEEWASATGTD</sequence>
<protein>
    <recommendedName>
        <fullName evidence="11">Transcriptional regulator WhiB</fullName>
    </recommendedName>
</protein>
<comment type="similarity">
    <text evidence="2 11">Belongs to the WhiB family.</text>
</comment>
<evidence type="ECO:0000313" key="14">
    <source>
        <dbReference type="Proteomes" id="UP000313849"/>
    </source>
</evidence>
<evidence type="ECO:0000256" key="3">
    <source>
        <dbReference type="ARBA" id="ARBA00022485"/>
    </source>
</evidence>
<evidence type="ECO:0000256" key="9">
    <source>
        <dbReference type="ARBA" id="ARBA00023157"/>
    </source>
</evidence>
<reference evidence="13 14" key="1">
    <citation type="submission" date="2019-06" db="EMBL/GenBank/DDBJ databases">
        <title>Draft genome sequence of Miniimonas arenae KCTC 19750T isolated from sea sand.</title>
        <authorList>
            <person name="Park S.-J."/>
        </authorList>
    </citation>
    <scope>NUCLEOTIDE SEQUENCE [LARGE SCALE GENOMIC DNA]</scope>
    <source>
        <strain evidence="13 14">KCTC 19750</strain>
    </source>
</reference>
<dbReference type="GO" id="GO:0051539">
    <property type="term" value="F:4 iron, 4 sulfur cluster binding"/>
    <property type="evidence" value="ECO:0007669"/>
    <property type="project" value="UniProtKB-UniRule"/>
</dbReference>
<dbReference type="RefSeq" id="WP_139986574.1">
    <property type="nucleotide sequence ID" value="NZ_DAMDJA010000114.1"/>
</dbReference>
<proteinExistence type="inferred from homology"/>
<feature type="binding site" evidence="11">
    <location>
        <position position="54"/>
    </location>
    <ligand>
        <name>[4Fe-4S] cluster</name>
        <dbReference type="ChEBI" id="CHEBI:49883"/>
    </ligand>
</feature>
<dbReference type="GO" id="GO:0035731">
    <property type="term" value="F:dinitrosyl-iron complex binding"/>
    <property type="evidence" value="ECO:0007669"/>
    <property type="project" value="UniProtKB-UniRule"/>
</dbReference>
<feature type="binding site" evidence="11">
    <location>
        <position position="45"/>
    </location>
    <ligand>
        <name>[4Fe-4S] cluster</name>
        <dbReference type="ChEBI" id="CHEBI:49883"/>
    </ligand>
</feature>
<keyword evidence="11" id="KW-0963">Cytoplasm</keyword>
<dbReference type="GO" id="GO:0046872">
    <property type="term" value="F:metal ion binding"/>
    <property type="evidence" value="ECO:0007669"/>
    <property type="project" value="UniProtKB-KW"/>
</dbReference>
<dbReference type="InterPro" id="IPR034768">
    <property type="entry name" value="4FE4S_WBL"/>
</dbReference>
<organism evidence="13 14">
    <name type="scientific">Miniimonas arenae</name>
    <dbReference type="NCBI Taxonomy" id="676201"/>
    <lineage>
        <taxon>Bacteria</taxon>
        <taxon>Bacillati</taxon>
        <taxon>Actinomycetota</taxon>
        <taxon>Actinomycetes</taxon>
        <taxon>Micrococcales</taxon>
        <taxon>Beutenbergiaceae</taxon>
        <taxon>Miniimonas</taxon>
    </lineage>
</organism>
<keyword evidence="7 11" id="KW-0805">Transcription regulation</keyword>
<evidence type="ECO:0000313" key="13">
    <source>
        <dbReference type="EMBL" id="TNU74901.1"/>
    </source>
</evidence>
<keyword evidence="14" id="KW-1185">Reference proteome</keyword>
<evidence type="ECO:0000256" key="8">
    <source>
        <dbReference type="ARBA" id="ARBA00023125"/>
    </source>
</evidence>
<gene>
    <name evidence="11" type="primary">whiB</name>
    <name evidence="13" type="ORF">FH969_06750</name>
</gene>
<dbReference type="Pfam" id="PF02467">
    <property type="entry name" value="Whib"/>
    <property type="match status" value="1"/>
</dbReference>
<feature type="binding site" evidence="11">
    <location>
        <position position="19"/>
    </location>
    <ligand>
        <name>[4Fe-4S] cluster</name>
        <dbReference type="ChEBI" id="CHEBI:49883"/>
    </ligand>
</feature>
<dbReference type="PROSITE" id="PS51674">
    <property type="entry name" value="4FE4S_WBL"/>
    <property type="match status" value="1"/>
</dbReference>
<evidence type="ECO:0000256" key="6">
    <source>
        <dbReference type="ARBA" id="ARBA00023014"/>
    </source>
</evidence>
<dbReference type="GO" id="GO:0045454">
    <property type="term" value="P:cell redox homeostasis"/>
    <property type="evidence" value="ECO:0007669"/>
    <property type="project" value="TreeGrafter"/>
</dbReference>
<evidence type="ECO:0000256" key="10">
    <source>
        <dbReference type="ARBA" id="ARBA00023163"/>
    </source>
</evidence>
<keyword evidence="6 11" id="KW-0411">Iron-sulfur</keyword>
<keyword evidence="3 11" id="KW-0004">4Fe-4S</keyword>
<comment type="function">
    <text evidence="11">Acts as a transcriptional regulator. Probably redox-responsive. The apo- but not holo-form probably binds DNA.</text>
</comment>
<comment type="cofactor">
    <cofactor evidence="11">
        <name>[4Fe-4S] cluster</name>
        <dbReference type="ChEBI" id="CHEBI:49883"/>
    </cofactor>
    <text evidence="11">Binds 1 [4Fe-4S] cluster per subunit. Following nitrosylation of the [4Fe-4S] cluster binds 1 [4Fe-8(NO)] cluster per subunit.</text>
</comment>